<dbReference type="FunFam" id="3.40.309.10:FF:000003">
    <property type="entry name" value="Aldehyde dehydrogenase"/>
    <property type="match status" value="1"/>
</dbReference>
<reference evidence="10" key="1">
    <citation type="submission" date="2021-03" db="EMBL/GenBank/DDBJ databases">
        <title>Proteiniclasticum marinus sp. nov., isolated from tidal flat sediment.</title>
        <authorList>
            <person name="Namirimu T."/>
            <person name="Yang J.-A."/>
            <person name="Yang S.-H."/>
            <person name="Kim Y.-J."/>
            <person name="Kwon K.K."/>
        </authorList>
    </citation>
    <scope>NUCLEOTIDE SEQUENCE</scope>
    <source>
        <strain evidence="10">SCR006</strain>
    </source>
</reference>
<keyword evidence="11" id="KW-1185">Reference proteome</keyword>
<dbReference type="Proteomes" id="UP000664218">
    <property type="component" value="Unassembled WGS sequence"/>
</dbReference>
<evidence type="ECO:0000256" key="6">
    <source>
        <dbReference type="PROSITE-ProRule" id="PRU10007"/>
    </source>
</evidence>
<comment type="caution">
    <text evidence="10">The sequence shown here is derived from an EMBL/GenBank/DDBJ whole genome shotgun (WGS) entry which is preliminary data.</text>
</comment>
<evidence type="ECO:0000313" key="10">
    <source>
        <dbReference type="EMBL" id="MBO1265716.1"/>
    </source>
</evidence>
<feature type="domain" description="Aldehyde dehydrogenase" evidence="9">
    <location>
        <begin position="7"/>
        <end position="443"/>
    </location>
</feature>
<dbReference type="Pfam" id="PF00171">
    <property type="entry name" value="Aldedh"/>
    <property type="match status" value="1"/>
</dbReference>
<keyword evidence="8" id="KW-0175">Coiled coil</keyword>
<dbReference type="PANTHER" id="PTHR43570:SF16">
    <property type="entry name" value="ALDEHYDE DEHYDROGENASE TYPE III, ISOFORM Q"/>
    <property type="match status" value="1"/>
</dbReference>
<dbReference type="InterPro" id="IPR012394">
    <property type="entry name" value="Aldehyde_DH_NAD(P)"/>
</dbReference>
<dbReference type="PROSITE" id="PS00687">
    <property type="entry name" value="ALDEHYDE_DEHYDR_GLU"/>
    <property type="match status" value="1"/>
</dbReference>
<dbReference type="PANTHER" id="PTHR43570">
    <property type="entry name" value="ALDEHYDE DEHYDROGENASE"/>
    <property type="match status" value="1"/>
</dbReference>
<accession>A0A939H9N2</accession>
<dbReference type="PIRSF" id="PIRSF036492">
    <property type="entry name" value="ALDH"/>
    <property type="match status" value="1"/>
</dbReference>
<dbReference type="GO" id="GO:0004029">
    <property type="term" value="F:aldehyde dehydrogenase (NAD+) activity"/>
    <property type="evidence" value="ECO:0007669"/>
    <property type="project" value="TreeGrafter"/>
</dbReference>
<comment type="similarity">
    <text evidence="1 4 7">Belongs to the aldehyde dehydrogenase family.</text>
</comment>
<keyword evidence="2 4" id="KW-0560">Oxidoreductase</keyword>
<dbReference type="InterPro" id="IPR016162">
    <property type="entry name" value="Ald_DH_N"/>
</dbReference>
<dbReference type="InterPro" id="IPR016160">
    <property type="entry name" value="Ald_DH_CS_CYS"/>
</dbReference>
<proteinExistence type="inferred from homology"/>
<feature type="active site" evidence="5 6">
    <location>
        <position position="223"/>
    </location>
</feature>
<protein>
    <recommendedName>
        <fullName evidence="4">Aldehyde dehydrogenase</fullName>
    </recommendedName>
</protein>
<name>A0A939H9N2_9CLOT</name>
<evidence type="ECO:0000256" key="7">
    <source>
        <dbReference type="RuleBase" id="RU003345"/>
    </source>
</evidence>
<feature type="active site" evidence="5">
    <location>
        <position position="257"/>
    </location>
</feature>
<dbReference type="SUPFAM" id="SSF53720">
    <property type="entry name" value="ALDH-like"/>
    <property type="match status" value="1"/>
</dbReference>
<evidence type="ECO:0000313" key="11">
    <source>
        <dbReference type="Proteomes" id="UP000664218"/>
    </source>
</evidence>
<dbReference type="EMBL" id="JAFNJU010000009">
    <property type="protein sequence ID" value="MBO1265716.1"/>
    <property type="molecule type" value="Genomic_DNA"/>
</dbReference>
<dbReference type="FunFam" id="3.40.605.10:FF:000004">
    <property type="entry name" value="Aldehyde dehydrogenase"/>
    <property type="match status" value="1"/>
</dbReference>
<dbReference type="Gene3D" id="3.40.309.10">
    <property type="entry name" value="Aldehyde Dehydrogenase, Chain A, domain 2"/>
    <property type="match status" value="1"/>
</dbReference>
<dbReference type="AlphaFoldDB" id="A0A939H9N2"/>
<gene>
    <name evidence="10" type="ORF">J3A84_11810</name>
</gene>
<evidence type="ECO:0000259" key="9">
    <source>
        <dbReference type="Pfam" id="PF00171"/>
    </source>
</evidence>
<keyword evidence="3" id="KW-0520">NAD</keyword>
<dbReference type="InterPro" id="IPR016163">
    <property type="entry name" value="Ald_DH_C"/>
</dbReference>
<evidence type="ECO:0000256" key="3">
    <source>
        <dbReference type="ARBA" id="ARBA00023027"/>
    </source>
</evidence>
<dbReference type="RefSeq" id="WP_207600241.1">
    <property type="nucleotide sequence ID" value="NZ_JAFNJU010000009.1"/>
</dbReference>
<organism evidence="10 11">
    <name type="scientific">Proteiniclasticum aestuarii</name>
    <dbReference type="NCBI Taxonomy" id="2817862"/>
    <lineage>
        <taxon>Bacteria</taxon>
        <taxon>Bacillati</taxon>
        <taxon>Bacillota</taxon>
        <taxon>Clostridia</taxon>
        <taxon>Eubacteriales</taxon>
        <taxon>Clostridiaceae</taxon>
        <taxon>Proteiniclasticum</taxon>
    </lineage>
</organism>
<sequence length="472" mass="53901">MTENKNGRDHELTKYEAEELLSEMQSFFHTRKTMNLHFRKQMLRKLKSTIKKYEAEVQDALYKDLRKSDAESYITEIGLLYQSIDYFIRNLERFSRRKMVKRHTASILSQGYLYKEPYGTVLIISAFNYPFQLLMEPLIGAIAAGNNAVIKPSEQAVYTEAVIEKIIKEAFPSAMVRVVKGGKDTVTSLTTSDFDYIFFTGSVSTGRIIMGNASRNLTPVTLELGGKSPAIVMKRANIKNAARKIVYGKFLNAGQTCIAPDYVLAHEDVMEELVVEMKRYLRKFYREDPRTSKDYSRIISKKALKRLTDILEEDKEYVIHGGEVDPIENYMAPTLLVKSDMNLRSMEEEIFGPILPIIRYQDINKALDEIQPLGKPLAFYVFTEDRVLAEKALKRVSFGGGCINDVLFHISSPYLTFGGVGNSGIGRYHGRYSFDTFSHEKAVLKSSSYLNMRINEPPITNLKETLIRKILK</sequence>
<dbReference type="InterPro" id="IPR015590">
    <property type="entry name" value="Aldehyde_DH_dom"/>
</dbReference>
<evidence type="ECO:0000256" key="1">
    <source>
        <dbReference type="ARBA" id="ARBA00009986"/>
    </source>
</evidence>
<evidence type="ECO:0000256" key="5">
    <source>
        <dbReference type="PIRSR" id="PIRSR036492-1"/>
    </source>
</evidence>
<evidence type="ECO:0000256" key="8">
    <source>
        <dbReference type="SAM" id="Coils"/>
    </source>
</evidence>
<evidence type="ECO:0000256" key="4">
    <source>
        <dbReference type="PIRNR" id="PIRNR036492"/>
    </source>
</evidence>
<dbReference type="InterPro" id="IPR029510">
    <property type="entry name" value="Ald_DH_CS_GLU"/>
</dbReference>
<dbReference type="InterPro" id="IPR016161">
    <property type="entry name" value="Ald_DH/histidinol_DH"/>
</dbReference>
<feature type="coiled-coil region" evidence="8">
    <location>
        <begin position="36"/>
        <end position="63"/>
    </location>
</feature>
<dbReference type="GO" id="GO:0006081">
    <property type="term" value="P:aldehyde metabolic process"/>
    <property type="evidence" value="ECO:0007669"/>
    <property type="project" value="InterPro"/>
</dbReference>
<dbReference type="GO" id="GO:0005737">
    <property type="term" value="C:cytoplasm"/>
    <property type="evidence" value="ECO:0007669"/>
    <property type="project" value="TreeGrafter"/>
</dbReference>
<dbReference type="Gene3D" id="3.40.605.10">
    <property type="entry name" value="Aldehyde Dehydrogenase, Chain A, domain 1"/>
    <property type="match status" value="1"/>
</dbReference>
<dbReference type="PROSITE" id="PS00070">
    <property type="entry name" value="ALDEHYDE_DEHYDR_CYS"/>
    <property type="match status" value="1"/>
</dbReference>
<evidence type="ECO:0000256" key="2">
    <source>
        <dbReference type="ARBA" id="ARBA00023002"/>
    </source>
</evidence>